<sequence>MRYSRVQWQCHYRGIEPVTLGYKTSSSRPINLHCHCNHLKLNNTTTTPPQDMEW</sequence>
<dbReference type="AlphaFoldDB" id="A0A0E9PT88"/>
<organism evidence="1">
    <name type="scientific">Anguilla anguilla</name>
    <name type="common">European freshwater eel</name>
    <name type="synonym">Muraena anguilla</name>
    <dbReference type="NCBI Taxonomy" id="7936"/>
    <lineage>
        <taxon>Eukaryota</taxon>
        <taxon>Metazoa</taxon>
        <taxon>Chordata</taxon>
        <taxon>Craniata</taxon>
        <taxon>Vertebrata</taxon>
        <taxon>Euteleostomi</taxon>
        <taxon>Actinopterygii</taxon>
        <taxon>Neopterygii</taxon>
        <taxon>Teleostei</taxon>
        <taxon>Anguilliformes</taxon>
        <taxon>Anguillidae</taxon>
        <taxon>Anguilla</taxon>
    </lineage>
</organism>
<evidence type="ECO:0000313" key="1">
    <source>
        <dbReference type="EMBL" id="JAH07280.1"/>
    </source>
</evidence>
<proteinExistence type="predicted"/>
<dbReference type="EMBL" id="GBXM01101297">
    <property type="protein sequence ID" value="JAH07280.1"/>
    <property type="molecule type" value="Transcribed_RNA"/>
</dbReference>
<reference evidence="1" key="1">
    <citation type="submission" date="2014-11" db="EMBL/GenBank/DDBJ databases">
        <authorList>
            <person name="Amaro Gonzalez C."/>
        </authorList>
    </citation>
    <scope>NUCLEOTIDE SEQUENCE</scope>
</reference>
<name>A0A0E9PT88_ANGAN</name>
<reference evidence="1" key="2">
    <citation type="journal article" date="2015" name="Fish Shellfish Immunol.">
        <title>Early steps in the European eel (Anguilla anguilla)-Vibrio vulnificus interaction in the gills: Role of the RtxA13 toxin.</title>
        <authorList>
            <person name="Callol A."/>
            <person name="Pajuelo D."/>
            <person name="Ebbesson L."/>
            <person name="Teles M."/>
            <person name="MacKenzie S."/>
            <person name="Amaro C."/>
        </authorList>
    </citation>
    <scope>NUCLEOTIDE SEQUENCE</scope>
</reference>
<protein>
    <submittedName>
        <fullName evidence="1">Uncharacterized protein</fullName>
    </submittedName>
</protein>
<accession>A0A0E9PT88</accession>